<feature type="region of interest" description="Disordered" evidence="1">
    <location>
        <begin position="282"/>
        <end position="319"/>
    </location>
</feature>
<dbReference type="GO" id="GO:0005737">
    <property type="term" value="C:cytoplasm"/>
    <property type="evidence" value="ECO:0007669"/>
    <property type="project" value="TreeGrafter"/>
</dbReference>
<dbReference type="EMBL" id="LT671826">
    <property type="protein sequence ID" value="SHO79435.1"/>
    <property type="molecule type" value="Genomic_DNA"/>
</dbReference>
<evidence type="ECO:0000256" key="1">
    <source>
        <dbReference type="SAM" id="MobiDB-lite"/>
    </source>
</evidence>
<dbReference type="GO" id="GO:0051082">
    <property type="term" value="F:unfolded protein binding"/>
    <property type="evidence" value="ECO:0007669"/>
    <property type="project" value="TreeGrafter"/>
</dbReference>
<feature type="compositionally biased region" description="Low complexity" evidence="1">
    <location>
        <begin position="211"/>
        <end position="226"/>
    </location>
</feature>
<dbReference type="OMA" id="FELFNMM"/>
<dbReference type="VEuPathDB" id="FungiDB:MSYG_3784"/>
<dbReference type="PANTHER" id="PTHR43948">
    <property type="entry name" value="DNAJ HOMOLOG SUBFAMILY B"/>
    <property type="match status" value="1"/>
</dbReference>
<dbReference type="PRINTS" id="PR00625">
    <property type="entry name" value="JDOMAIN"/>
</dbReference>
<evidence type="ECO:0000313" key="3">
    <source>
        <dbReference type="EMBL" id="SHO79435.1"/>
    </source>
</evidence>
<dbReference type="GO" id="GO:0044183">
    <property type="term" value="F:protein folding chaperone"/>
    <property type="evidence" value="ECO:0007669"/>
    <property type="project" value="TreeGrafter"/>
</dbReference>
<dbReference type="OrthoDB" id="10250354at2759"/>
<feature type="region of interest" description="Disordered" evidence="1">
    <location>
        <begin position="211"/>
        <end position="238"/>
    </location>
</feature>
<sequence length="319" mass="35172">MPNDWYSILEVDPNASGNEIRTAYRKQALRSHPDRASASEKEEATAKFKLVAEAYEVLSDDRRRWEYDRFEYPLLTGTMPDGSDPQTSMSPGGHTFVWESSFDSARRAQGRHGTDGFARGSFDPFELFNSMFARDFHEMEANSGFDDSFMNWGMSFPGVSNIGRPTSFGAPPPFASRNPLVGESMSPPSFPTMASFGSLFGQQPIHASMPGGNTVYSSSSSNYSFQGGSGNASESRRTTVVNGRRETIITKRDAQGNETVRKITPEGETIHINGQLQTALEAPPAPQAVEMARGEESSSKESKSDSSGHSSWRKKWKLF</sequence>
<accession>A0A1M8AAA7</accession>
<dbReference type="CDD" id="cd06257">
    <property type="entry name" value="DnaJ"/>
    <property type="match status" value="1"/>
</dbReference>
<dbReference type="SMART" id="SM00271">
    <property type="entry name" value="DnaJ"/>
    <property type="match status" value="1"/>
</dbReference>
<dbReference type="InterPro" id="IPR036869">
    <property type="entry name" value="J_dom_sf"/>
</dbReference>
<gene>
    <name evidence="3" type="ORF">MSYG_3784</name>
</gene>
<dbReference type="PROSITE" id="PS00636">
    <property type="entry name" value="DNAJ_1"/>
    <property type="match status" value="1"/>
</dbReference>
<protein>
    <submittedName>
        <fullName evidence="3">Similar to S.cerevisiae protein SCJ1 (One of several homologs of bacterial chaperone DnaJ)</fullName>
    </submittedName>
</protein>
<dbReference type="Pfam" id="PF00226">
    <property type="entry name" value="DnaJ"/>
    <property type="match status" value="1"/>
</dbReference>
<dbReference type="Gene3D" id="1.10.287.110">
    <property type="entry name" value="DnaJ domain"/>
    <property type="match status" value="1"/>
</dbReference>
<feature type="compositionally biased region" description="Basic and acidic residues" evidence="1">
    <location>
        <begin position="292"/>
        <end position="306"/>
    </location>
</feature>
<evidence type="ECO:0000313" key="4">
    <source>
        <dbReference type="Proteomes" id="UP000186303"/>
    </source>
</evidence>
<feature type="domain" description="J" evidence="2">
    <location>
        <begin position="4"/>
        <end position="71"/>
    </location>
</feature>
<name>A0A1M8AAA7_MALS4</name>
<dbReference type="InterPro" id="IPR001623">
    <property type="entry name" value="DnaJ_domain"/>
</dbReference>
<dbReference type="GO" id="GO:0051087">
    <property type="term" value="F:protein-folding chaperone binding"/>
    <property type="evidence" value="ECO:0007669"/>
    <property type="project" value="TreeGrafter"/>
</dbReference>
<proteinExistence type="predicted"/>
<dbReference type="InterPro" id="IPR018253">
    <property type="entry name" value="DnaJ_domain_CS"/>
</dbReference>
<dbReference type="PROSITE" id="PS50076">
    <property type="entry name" value="DNAJ_2"/>
    <property type="match status" value="1"/>
</dbReference>
<reference evidence="4" key="1">
    <citation type="journal article" date="2017" name="Nucleic Acids Res.">
        <title>Proteogenomics produces comprehensive and highly accurate protein-coding gene annotation in a complete genome assembly of Malassezia sympodialis.</title>
        <authorList>
            <person name="Zhu Y."/>
            <person name="Engstroem P.G."/>
            <person name="Tellgren-Roth C."/>
            <person name="Baudo C.D."/>
            <person name="Kennell J.C."/>
            <person name="Sun S."/>
            <person name="Billmyre R.B."/>
            <person name="Schroeder M.S."/>
            <person name="Andersson A."/>
            <person name="Holm T."/>
            <person name="Sigurgeirsson B."/>
            <person name="Wu G."/>
            <person name="Sankaranarayanan S.R."/>
            <person name="Siddharthan R."/>
            <person name="Sanyal K."/>
            <person name="Lundeberg J."/>
            <person name="Nystedt B."/>
            <person name="Boekhout T."/>
            <person name="Dawson T.L. Jr."/>
            <person name="Heitman J."/>
            <person name="Scheynius A."/>
            <person name="Lehtioe J."/>
        </authorList>
    </citation>
    <scope>NUCLEOTIDE SEQUENCE [LARGE SCALE GENOMIC DNA]</scope>
    <source>
        <strain evidence="4">ATCC 42132</strain>
    </source>
</reference>
<dbReference type="PANTHER" id="PTHR43948:SF10">
    <property type="entry name" value="MRJ, ISOFORM E"/>
    <property type="match status" value="1"/>
</dbReference>
<organism evidence="3 4">
    <name type="scientific">Malassezia sympodialis (strain ATCC 42132)</name>
    <name type="common">Atopic eczema-associated yeast</name>
    <dbReference type="NCBI Taxonomy" id="1230383"/>
    <lineage>
        <taxon>Eukaryota</taxon>
        <taxon>Fungi</taxon>
        <taxon>Dikarya</taxon>
        <taxon>Basidiomycota</taxon>
        <taxon>Ustilaginomycotina</taxon>
        <taxon>Malasseziomycetes</taxon>
        <taxon>Malasseziales</taxon>
        <taxon>Malasseziaceae</taxon>
        <taxon>Malassezia</taxon>
    </lineage>
</organism>
<dbReference type="Proteomes" id="UP000186303">
    <property type="component" value="Chromosome 6"/>
</dbReference>
<dbReference type="AlphaFoldDB" id="A0A1M8AAA7"/>
<dbReference type="STRING" id="1230383.A0A1M8AAA7"/>
<dbReference type="SUPFAM" id="SSF46565">
    <property type="entry name" value="Chaperone J-domain"/>
    <property type="match status" value="1"/>
</dbReference>
<keyword evidence="4" id="KW-1185">Reference proteome</keyword>
<evidence type="ECO:0000259" key="2">
    <source>
        <dbReference type="PROSITE" id="PS50076"/>
    </source>
</evidence>